<dbReference type="InterPro" id="IPR013128">
    <property type="entry name" value="Peptidase_C1A"/>
</dbReference>
<accession>A0A811MW13</accession>
<dbReference type="Proteomes" id="UP000604825">
    <property type="component" value="Unassembled WGS sequence"/>
</dbReference>
<evidence type="ECO:0000259" key="5">
    <source>
        <dbReference type="SMART" id="SM00848"/>
    </source>
</evidence>
<dbReference type="Gene3D" id="3.90.70.10">
    <property type="entry name" value="Cysteine proteinases"/>
    <property type="match status" value="1"/>
</dbReference>
<feature type="signal peptide" evidence="3">
    <location>
        <begin position="1"/>
        <end position="22"/>
    </location>
</feature>
<dbReference type="InterPro" id="IPR038765">
    <property type="entry name" value="Papain-like_cys_pep_sf"/>
</dbReference>
<feature type="domain" description="Peptidase C1A papain C-terminal" evidence="4">
    <location>
        <begin position="135"/>
        <end position="353"/>
    </location>
</feature>
<dbReference type="SMART" id="SM00848">
    <property type="entry name" value="Inhibitor_I29"/>
    <property type="match status" value="1"/>
</dbReference>
<protein>
    <submittedName>
        <fullName evidence="6">Uncharacterized protein</fullName>
    </submittedName>
</protein>
<dbReference type="InterPro" id="IPR025660">
    <property type="entry name" value="Pept_his_AS"/>
</dbReference>
<dbReference type="InterPro" id="IPR025661">
    <property type="entry name" value="Pept_asp_AS"/>
</dbReference>
<feature type="domain" description="Cathepsin propeptide inhibitor" evidence="5">
    <location>
        <begin position="42"/>
        <end position="98"/>
    </location>
</feature>
<keyword evidence="2" id="KW-1015">Disulfide bond</keyword>
<evidence type="ECO:0000313" key="7">
    <source>
        <dbReference type="Proteomes" id="UP000604825"/>
    </source>
</evidence>
<proteinExistence type="inferred from homology"/>
<dbReference type="EMBL" id="CAJGYO010000003">
    <property type="protein sequence ID" value="CAD6216884.1"/>
    <property type="molecule type" value="Genomic_DNA"/>
</dbReference>
<evidence type="ECO:0000256" key="1">
    <source>
        <dbReference type="ARBA" id="ARBA00008455"/>
    </source>
</evidence>
<keyword evidence="3" id="KW-0732">Signal</keyword>
<dbReference type="FunFam" id="3.90.70.10:FF:000207">
    <property type="entry name" value="Putative cysteine proteinase"/>
    <property type="match status" value="1"/>
</dbReference>
<dbReference type="InterPro" id="IPR000668">
    <property type="entry name" value="Peptidase_C1A_C"/>
</dbReference>
<feature type="chain" id="PRO_5032304910" evidence="3">
    <location>
        <begin position="23"/>
        <end position="436"/>
    </location>
</feature>
<dbReference type="OrthoDB" id="661329at2759"/>
<keyword evidence="7" id="KW-1185">Reference proteome</keyword>
<dbReference type="SMART" id="SM00645">
    <property type="entry name" value="Pept_C1"/>
    <property type="match status" value="1"/>
</dbReference>
<reference evidence="6" key="1">
    <citation type="submission" date="2020-10" db="EMBL/GenBank/DDBJ databases">
        <authorList>
            <person name="Han B."/>
            <person name="Lu T."/>
            <person name="Zhao Q."/>
            <person name="Huang X."/>
            <person name="Zhao Y."/>
        </authorList>
    </citation>
    <scope>NUCLEOTIDE SEQUENCE</scope>
</reference>
<comment type="similarity">
    <text evidence="1">Belongs to the peptidase C1 family.</text>
</comment>
<evidence type="ECO:0000259" key="4">
    <source>
        <dbReference type="SMART" id="SM00645"/>
    </source>
</evidence>
<dbReference type="GO" id="GO:0006508">
    <property type="term" value="P:proteolysis"/>
    <property type="evidence" value="ECO:0007669"/>
    <property type="project" value="InterPro"/>
</dbReference>
<evidence type="ECO:0000313" key="6">
    <source>
        <dbReference type="EMBL" id="CAD6216884.1"/>
    </source>
</evidence>
<dbReference type="AlphaFoldDB" id="A0A811MW13"/>
<dbReference type="Pfam" id="PF00112">
    <property type="entry name" value="Peptidase_C1"/>
    <property type="match status" value="1"/>
</dbReference>
<dbReference type="GO" id="GO:0008234">
    <property type="term" value="F:cysteine-type peptidase activity"/>
    <property type="evidence" value="ECO:0007669"/>
    <property type="project" value="InterPro"/>
</dbReference>
<name>A0A811MW13_9POAL</name>
<dbReference type="InterPro" id="IPR013201">
    <property type="entry name" value="Prot_inhib_I29"/>
</dbReference>
<evidence type="ECO:0000256" key="2">
    <source>
        <dbReference type="ARBA" id="ARBA00023157"/>
    </source>
</evidence>
<dbReference type="SUPFAM" id="SSF54001">
    <property type="entry name" value="Cysteine proteinases"/>
    <property type="match status" value="1"/>
</dbReference>
<gene>
    <name evidence="6" type="ORF">NCGR_LOCUS11042</name>
</gene>
<dbReference type="PROSITE" id="PS00640">
    <property type="entry name" value="THIOL_PROTEASE_ASN"/>
    <property type="match status" value="1"/>
</dbReference>
<dbReference type="Pfam" id="PF08246">
    <property type="entry name" value="Inhibitor_I29"/>
    <property type="match status" value="1"/>
</dbReference>
<sequence>MGGVVLAAAAVLLAAVVAVAAAELVPVTDKDLESEASLWSLYQRWLSVYNGSLDLVEKPSRFDTFKENARHINEFNKREDEPYKLGLNQFSDLTEEEFDSGMYTGAMLPEDAGNVSLSSSTVDDDKLLASAAGKVPAKWDWRRHGAVTPVKNQRNCGAELLGFLDGGFCGGINAIKTGKLRTLSEQEVLDCSGAGTCKGGDPYRAFDHAISPGLALDQHGNPPYYPAYVAEKKKCRFNPRKPVVKINGKRMMRDTTEAQLLCRVYKQPVLVAIEANRAFSRYSKGVFTGPCGTRLNHAVLVVGYGTTANGVDYWIVKNSWGKGWGENGYIRMKRNVGTKAGLCGIYKTPMYPIKNKMISRRRKIIGYTPCTAPRADPPWIEATYPEKERTFEVFKANARSSTARTAVARGEADVMGDDASYSGASHEQPPVTAACR</sequence>
<evidence type="ECO:0000256" key="3">
    <source>
        <dbReference type="SAM" id="SignalP"/>
    </source>
</evidence>
<dbReference type="PANTHER" id="PTHR12411">
    <property type="entry name" value="CYSTEINE PROTEASE FAMILY C1-RELATED"/>
    <property type="match status" value="1"/>
</dbReference>
<dbReference type="InterPro" id="IPR039417">
    <property type="entry name" value="Peptidase_C1A_papain-like"/>
</dbReference>
<dbReference type="CDD" id="cd02248">
    <property type="entry name" value="Peptidase_C1A"/>
    <property type="match status" value="1"/>
</dbReference>
<dbReference type="PROSITE" id="PS00639">
    <property type="entry name" value="THIOL_PROTEASE_HIS"/>
    <property type="match status" value="1"/>
</dbReference>
<organism evidence="6 7">
    <name type="scientific">Miscanthus lutarioriparius</name>
    <dbReference type="NCBI Taxonomy" id="422564"/>
    <lineage>
        <taxon>Eukaryota</taxon>
        <taxon>Viridiplantae</taxon>
        <taxon>Streptophyta</taxon>
        <taxon>Embryophyta</taxon>
        <taxon>Tracheophyta</taxon>
        <taxon>Spermatophyta</taxon>
        <taxon>Magnoliopsida</taxon>
        <taxon>Liliopsida</taxon>
        <taxon>Poales</taxon>
        <taxon>Poaceae</taxon>
        <taxon>PACMAD clade</taxon>
        <taxon>Panicoideae</taxon>
        <taxon>Andropogonodae</taxon>
        <taxon>Andropogoneae</taxon>
        <taxon>Saccharinae</taxon>
        <taxon>Miscanthus</taxon>
    </lineage>
</organism>
<comment type="caution">
    <text evidence="6">The sequence shown here is derived from an EMBL/GenBank/DDBJ whole genome shotgun (WGS) entry which is preliminary data.</text>
</comment>